<dbReference type="EMBL" id="JAVRHZ010000005">
    <property type="protein sequence ID" value="MDT0556146.1"/>
    <property type="molecule type" value="Genomic_DNA"/>
</dbReference>
<dbReference type="RefSeq" id="WP_311333101.1">
    <property type="nucleotide sequence ID" value="NZ_JAVRHZ010000005.1"/>
</dbReference>
<name>A0ABU2YDA3_9FLAO</name>
<evidence type="ECO:0000313" key="1">
    <source>
        <dbReference type="EMBL" id="MDT0556146.1"/>
    </source>
</evidence>
<sequence length="142" mass="17194">MNDETRINIRNRWVKLIFELAHSEFQNRLWIEADYEDLVGDYNECVCGYFDDLDLENGYTNFIVNRIISEFEYNIVKELHSEFKKYTERIEKQNLSDKNILKDVEWINITNIGINTWTELKRKTQSNLDKKLMAELENKYLK</sequence>
<protein>
    <submittedName>
        <fullName evidence="1">Uncharacterized protein</fullName>
    </submittedName>
</protein>
<keyword evidence="2" id="KW-1185">Reference proteome</keyword>
<proteinExistence type="predicted"/>
<dbReference type="Proteomes" id="UP001254488">
    <property type="component" value="Unassembled WGS sequence"/>
</dbReference>
<comment type="caution">
    <text evidence="1">The sequence shown here is derived from an EMBL/GenBank/DDBJ whole genome shotgun (WGS) entry which is preliminary data.</text>
</comment>
<gene>
    <name evidence="1" type="ORF">RM538_09030</name>
</gene>
<reference evidence="1 2" key="1">
    <citation type="submission" date="2023-09" db="EMBL/GenBank/DDBJ databases">
        <authorList>
            <person name="Rey-Velasco X."/>
        </authorList>
    </citation>
    <scope>NUCLEOTIDE SEQUENCE [LARGE SCALE GENOMIC DNA]</scope>
    <source>
        <strain evidence="1 2">W242</strain>
    </source>
</reference>
<organism evidence="1 2">
    <name type="scientific">Patiriisocius hiemis</name>
    <dbReference type="NCBI Taxonomy" id="3075604"/>
    <lineage>
        <taxon>Bacteria</taxon>
        <taxon>Pseudomonadati</taxon>
        <taxon>Bacteroidota</taxon>
        <taxon>Flavobacteriia</taxon>
        <taxon>Flavobacteriales</taxon>
        <taxon>Flavobacteriaceae</taxon>
        <taxon>Patiriisocius</taxon>
    </lineage>
</organism>
<accession>A0ABU2YDA3</accession>
<evidence type="ECO:0000313" key="2">
    <source>
        <dbReference type="Proteomes" id="UP001254488"/>
    </source>
</evidence>